<name>A0AC11BFA6_SHEEP</name>
<accession>A0AC11BFA6</accession>
<dbReference type="Ensembl" id="ENSOART00020016774.2">
    <property type="protein sequence ID" value="ENSOARP00020013857.2"/>
    <property type="gene ID" value="ENSOARG00020010993.2"/>
</dbReference>
<sequence>MLLLLVVLEALWAGGNTFETHIIGGREAVPHSRPYMVSLQKSGSHLCGGVLLCQNWVLTAAHCLTQPTQQLRLVLGLHVLGDPSLTCRIRKMVLHPKYKPAPHLENDLALLKLDGKVKPSKKIRPLDLPRGRQAVATGTRCSLAGWGQTHQPGNLARALQELDLRVLDTSMCNNSRFWHGDISPHMICLAADSKSQAPCKVGTQVGRWCAEEAKWPESCPSALRIAPTSSNPPWLSLWPPTCPGSRTPSATTAHLPLLDPPEVALILCSKEHCAAGQPGARMYQGTNKP</sequence>
<protein>
    <submittedName>
        <fullName evidence="1">Uncharacterized protein</fullName>
    </submittedName>
</protein>
<reference evidence="1" key="1">
    <citation type="submission" date="2020-11" db="EMBL/GenBank/DDBJ databases">
        <authorList>
            <person name="Davenport K.M."/>
            <person name="Bickhart D.M."/>
            <person name="Smith T.P.L."/>
            <person name="Murdoch B.M."/>
            <person name="Rosen B.D."/>
        </authorList>
    </citation>
    <scope>NUCLEOTIDE SEQUENCE [LARGE SCALE GENOMIC DNA]</scope>
    <source>
        <strain evidence="1">OAR_USU_Benz2616</strain>
    </source>
</reference>
<gene>
    <name evidence="1" type="primary">GZMM</name>
</gene>
<evidence type="ECO:0000313" key="1">
    <source>
        <dbReference type="Ensembl" id="ENSOARP00020013857.2"/>
    </source>
</evidence>
<organism evidence="1">
    <name type="scientific">Ovis aries</name>
    <name type="common">Sheep</name>
    <dbReference type="NCBI Taxonomy" id="9940"/>
    <lineage>
        <taxon>Eukaryota</taxon>
        <taxon>Metazoa</taxon>
        <taxon>Chordata</taxon>
        <taxon>Craniata</taxon>
        <taxon>Vertebrata</taxon>
        <taxon>Euteleostomi</taxon>
        <taxon>Mammalia</taxon>
        <taxon>Eutheria</taxon>
        <taxon>Laurasiatheria</taxon>
        <taxon>Artiodactyla</taxon>
        <taxon>Ruminantia</taxon>
        <taxon>Pecora</taxon>
        <taxon>Bovidae</taxon>
        <taxon>Caprinae</taxon>
        <taxon>Ovis</taxon>
    </lineage>
</organism>
<proteinExistence type="predicted"/>
<reference evidence="1" key="2">
    <citation type="submission" date="2025-08" db="UniProtKB">
        <authorList>
            <consortium name="Ensembl"/>
        </authorList>
    </citation>
    <scope>IDENTIFICATION</scope>
</reference>
<reference evidence="1" key="3">
    <citation type="submission" date="2025-09" db="UniProtKB">
        <authorList>
            <consortium name="Ensembl"/>
        </authorList>
    </citation>
    <scope>IDENTIFICATION</scope>
</reference>